<evidence type="ECO:0000313" key="3">
    <source>
        <dbReference type="Proteomes" id="UP000002297"/>
    </source>
</evidence>
<protein>
    <recommendedName>
        <fullName evidence="1">Tail specific protease domain-containing protein</fullName>
    </recommendedName>
</protein>
<dbReference type="Gene3D" id="3.30.750.170">
    <property type="match status" value="1"/>
</dbReference>
<dbReference type="InterPro" id="IPR005151">
    <property type="entry name" value="Tail-specific_protease"/>
</dbReference>
<dbReference type="InterPro" id="IPR041613">
    <property type="entry name" value="Pept_S41_N"/>
</dbReference>
<organism evidence="2 3">
    <name type="scientific">Croceibacter atlanticus (strain ATCC BAA-628 / JCM 21780 / CIP 108009 / IAM 15332 / KCTC 12090 / HTCC2559)</name>
    <dbReference type="NCBI Taxonomy" id="216432"/>
    <lineage>
        <taxon>Bacteria</taxon>
        <taxon>Pseudomonadati</taxon>
        <taxon>Bacteroidota</taxon>
        <taxon>Flavobacteriia</taxon>
        <taxon>Flavobacteriales</taxon>
        <taxon>Flavobacteriaceae</taxon>
        <taxon>Croceibacter</taxon>
    </lineage>
</organism>
<dbReference type="Pfam" id="PF18294">
    <property type="entry name" value="Pept_S41_N"/>
    <property type="match status" value="1"/>
</dbReference>
<dbReference type="GO" id="GO:0004175">
    <property type="term" value="F:endopeptidase activity"/>
    <property type="evidence" value="ECO:0007669"/>
    <property type="project" value="TreeGrafter"/>
</dbReference>
<dbReference type="SMART" id="SM00245">
    <property type="entry name" value="TSPc"/>
    <property type="match status" value="1"/>
</dbReference>
<dbReference type="InterPro" id="IPR036034">
    <property type="entry name" value="PDZ_sf"/>
</dbReference>
<dbReference type="Gene3D" id="2.30.42.10">
    <property type="match status" value="1"/>
</dbReference>
<gene>
    <name evidence="2" type="ordered locus">CA2559_09693</name>
</gene>
<dbReference type="Gene3D" id="3.90.226.10">
    <property type="entry name" value="2-enoyl-CoA Hydratase, Chain A, domain 1"/>
    <property type="match status" value="1"/>
</dbReference>
<dbReference type="SUPFAM" id="SSF50156">
    <property type="entry name" value="PDZ domain-like"/>
    <property type="match status" value="1"/>
</dbReference>
<dbReference type="SUPFAM" id="SSF52096">
    <property type="entry name" value="ClpP/crotonase"/>
    <property type="match status" value="1"/>
</dbReference>
<dbReference type="KEGG" id="cat:CA2559_09693"/>
<dbReference type="AlphaFoldDB" id="A3U911"/>
<dbReference type="GO" id="GO:0007165">
    <property type="term" value="P:signal transduction"/>
    <property type="evidence" value="ECO:0007669"/>
    <property type="project" value="TreeGrafter"/>
</dbReference>
<dbReference type="Pfam" id="PF03572">
    <property type="entry name" value="Peptidase_S41"/>
    <property type="match status" value="1"/>
</dbReference>
<dbReference type="MEROPS" id="S41.012"/>
<dbReference type="RefSeq" id="WP_013187682.1">
    <property type="nucleotide sequence ID" value="NC_014230.1"/>
</dbReference>
<name>A3U911_CROAH</name>
<dbReference type="PANTHER" id="PTHR32060">
    <property type="entry name" value="TAIL-SPECIFIC PROTEASE"/>
    <property type="match status" value="1"/>
</dbReference>
<dbReference type="PANTHER" id="PTHR32060:SF30">
    <property type="entry name" value="CARBOXY-TERMINAL PROCESSING PROTEASE CTPA"/>
    <property type="match status" value="1"/>
</dbReference>
<dbReference type="InterPro" id="IPR029045">
    <property type="entry name" value="ClpP/crotonase-like_dom_sf"/>
</dbReference>
<evidence type="ECO:0000313" key="2">
    <source>
        <dbReference type="EMBL" id="EAP86297.1"/>
    </source>
</evidence>
<feature type="domain" description="Tail specific protease" evidence="1">
    <location>
        <begin position="190"/>
        <end position="413"/>
    </location>
</feature>
<dbReference type="HOGENOM" id="CLU_031949_0_1_10"/>
<proteinExistence type="predicted"/>
<dbReference type="STRING" id="216432.CA2559_09693"/>
<sequence>MKAIKVILLTVLTSTLLFSCFEDQDDSIGNASNLEINNFIYRGMNAYYLYKADVPELTNGAFESATELNEFLDNYDSPEDLFYNGLLSNQDRFSFLVNDYVALEESFSGITKNTGMKFGLVRYPSDPSLVFGYVRYIVPNSPASTTILERGDVFTSINGTQLTDTNFNSLLAAETYNLGMANFDGETVTETNETVNLTKVELTENPVHLATTLTINGQNIGYLMYNGFIGDFDAQLNEAFGQFQAGNVTDLVLDLRYNGGGSVESAIDLSSMITGQFTGEIITTEQWNAEIQAAFEAQNPERLVNRFDDRIRTNAATNSLNLNRVYILTSPRTASASEFVINGLNPYIDVVQIGTNTTGKFQASVTLYDAEDFRKTNANPGHRYAIQPLVLKEVNSVGFTDFIDGLEPDTFIEEDYANLGILGDPNEPLLSLALQDIAGFAPSQETENSTHLRTTSLEEIGESNMNSPLYQKMYKEDLSGIPLFN</sequence>
<dbReference type="OrthoDB" id="7168509at2"/>
<dbReference type="PROSITE" id="PS51257">
    <property type="entry name" value="PROKAR_LIPOPROTEIN"/>
    <property type="match status" value="1"/>
</dbReference>
<dbReference type="Proteomes" id="UP000002297">
    <property type="component" value="Chromosome"/>
</dbReference>
<evidence type="ECO:0000259" key="1">
    <source>
        <dbReference type="SMART" id="SM00245"/>
    </source>
</evidence>
<dbReference type="GO" id="GO:0008236">
    <property type="term" value="F:serine-type peptidase activity"/>
    <property type="evidence" value="ECO:0007669"/>
    <property type="project" value="InterPro"/>
</dbReference>
<accession>A3U911</accession>
<dbReference type="CDD" id="cd07561">
    <property type="entry name" value="Peptidase_S41_CPP_like"/>
    <property type="match status" value="1"/>
</dbReference>
<dbReference type="GO" id="GO:0006508">
    <property type="term" value="P:proteolysis"/>
    <property type="evidence" value="ECO:0007669"/>
    <property type="project" value="InterPro"/>
</dbReference>
<dbReference type="GeneID" id="89453683"/>
<reference evidence="2 3" key="1">
    <citation type="journal article" date="2010" name="J. Bacteriol.">
        <title>The complete genome sequence of Croceibacter atlanticus HTCC2559T.</title>
        <authorList>
            <person name="Oh H.M."/>
            <person name="Kang I."/>
            <person name="Ferriera S."/>
            <person name="Giovannoni S.J."/>
            <person name="Cho J.C."/>
        </authorList>
    </citation>
    <scope>NUCLEOTIDE SEQUENCE [LARGE SCALE GENOMIC DNA]</scope>
    <source>
        <strain evidence="3">ATCC BAA-628 / HTCC2559 / KCTC 12090</strain>
    </source>
</reference>
<dbReference type="EMBL" id="CP002046">
    <property type="protein sequence ID" value="EAP86297.1"/>
    <property type="molecule type" value="Genomic_DNA"/>
</dbReference>
<dbReference type="GO" id="GO:0030288">
    <property type="term" value="C:outer membrane-bounded periplasmic space"/>
    <property type="evidence" value="ECO:0007669"/>
    <property type="project" value="TreeGrafter"/>
</dbReference>
<keyword evidence="3" id="KW-1185">Reference proteome</keyword>
<dbReference type="eggNOG" id="COG0793">
    <property type="taxonomic scope" value="Bacteria"/>
</dbReference>